<dbReference type="PANTHER" id="PTHR38681">
    <property type="entry name" value="RETROVIRUS-RELATED POL POLYPROTEIN FROM TRANSPOSON 412-LIKE PROTEIN-RELATED"/>
    <property type="match status" value="1"/>
</dbReference>
<sequence>MPVKVLFPRCAVEKVPVGTKYVQELAKRMSEIDFVTLSQGSNHARTPPTHVPPDLMTCTHVWVRVDRVRHSLESPYRGPMRVIRRSPKVFTLELPTGAHDTVSVDRLKPAHMPPPEDTLGPSSTEPTAPEQQPSPSTSLGPLATGAPDEPTQTPTTTRPSSKRTSKPGVTSSASPAKDDKPSAAAPVHTRSGRRVQFRPQPDFRYF</sequence>
<dbReference type="OrthoDB" id="6378238at2759"/>
<accession>A0A6A4V9T6</accession>
<feature type="compositionally biased region" description="Polar residues" evidence="1">
    <location>
        <begin position="120"/>
        <end position="139"/>
    </location>
</feature>
<gene>
    <name evidence="2" type="ORF">FJT64_000970</name>
</gene>
<organism evidence="2 3">
    <name type="scientific">Amphibalanus amphitrite</name>
    <name type="common">Striped barnacle</name>
    <name type="synonym">Balanus amphitrite</name>
    <dbReference type="NCBI Taxonomy" id="1232801"/>
    <lineage>
        <taxon>Eukaryota</taxon>
        <taxon>Metazoa</taxon>
        <taxon>Ecdysozoa</taxon>
        <taxon>Arthropoda</taxon>
        <taxon>Crustacea</taxon>
        <taxon>Multicrustacea</taxon>
        <taxon>Cirripedia</taxon>
        <taxon>Thoracica</taxon>
        <taxon>Thoracicalcarea</taxon>
        <taxon>Balanomorpha</taxon>
        <taxon>Balanoidea</taxon>
        <taxon>Balanidae</taxon>
        <taxon>Amphibalaninae</taxon>
        <taxon>Amphibalanus</taxon>
    </lineage>
</organism>
<evidence type="ECO:0000313" key="2">
    <source>
        <dbReference type="EMBL" id="KAF0293037.1"/>
    </source>
</evidence>
<feature type="compositionally biased region" description="Low complexity" evidence="1">
    <location>
        <begin position="150"/>
        <end position="159"/>
    </location>
</feature>
<name>A0A6A4V9T6_AMPAM</name>
<dbReference type="EMBL" id="VIIS01001775">
    <property type="protein sequence ID" value="KAF0293037.1"/>
    <property type="molecule type" value="Genomic_DNA"/>
</dbReference>
<dbReference type="AlphaFoldDB" id="A0A6A4V9T6"/>
<dbReference type="Proteomes" id="UP000440578">
    <property type="component" value="Unassembled WGS sequence"/>
</dbReference>
<proteinExistence type="predicted"/>
<comment type="caution">
    <text evidence="2">The sequence shown here is derived from an EMBL/GenBank/DDBJ whole genome shotgun (WGS) entry which is preliminary data.</text>
</comment>
<keyword evidence="3" id="KW-1185">Reference proteome</keyword>
<evidence type="ECO:0000256" key="1">
    <source>
        <dbReference type="SAM" id="MobiDB-lite"/>
    </source>
</evidence>
<feature type="region of interest" description="Disordered" evidence="1">
    <location>
        <begin position="101"/>
        <end position="206"/>
    </location>
</feature>
<evidence type="ECO:0000313" key="3">
    <source>
        <dbReference type="Proteomes" id="UP000440578"/>
    </source>
</evidence>
<reference evidence="2 3" key="1">
    <citation type="submission" date="2019-07" db="EMBL/GenBank/DDBJ databases">
        <title>Draft genome assembly of a fouling barnacle, Amphibalanus amphitrite (Darwin, 1854): The first reference genome for Thecostraca.</title>
        <authorList>
            <person name="Kim W."/>
        </authorList>
    </citation>
    <scope>NUCLEOTIDE SEQUENCE [LARGE SCALE GENOMIC DNA]</scope>
    <source>
        <strain evidence="2">SNU_AA5</strain>
        <tissue evidence="2">Soma without cirri and trophi</tissue>
    </source>
</reference>
<dbReference type="PANTHER" id="PTHR38681:SF1">
    <property type="entry name" value="RETROVIRUS-RELATED POL POLYPROTEIN FROM TRANSPOSON 412-LIKE PROTEIN"/>
    <property type="match status" value="1"/>
</dbReference>
<protein>
    <submittedName>
        <fullName evidence="2">Uncharacterized protein</fullName>
    </submittedName>
</protein>